<gene>
    <name evidence="1" type="ORF">SAMN05444373_100612</name>
</gene>
<evidence type="ECO:0000313" key="1">
    <source>
        <dbReference type="EMBL" id="SHI65361.1"/>
    </source>
</evidence>
<reference evidence="1 2" key="1">
    <citation type="submission" date="2016-11" db="EMBL/GenBank/DDBJ databases">
        <authorList>
            <person name="Varghese N."/>
            <person name="Submissions S."/>
        </authorList>
    </citation>
    <scope>NUCLEOTIDE SEQUENCE [LARGE SCALE GENOMIC DNA]</scope>
    <source>
        <strain evidence="1 2">DSM 19027</strain>
    </source>
</reference>
<protein>
    <recommendedName>
        <fullName evidence="3">ABC transporter substrate-binding protein</fullName>
    </recommendedName>
</protein>
<sequence length="259" mass="29922">MKERIYTIPITEAFEQDTECPLCVCEKKLEQDALEYALGPSLMEPDSRMETNRMGFCAHHFTKLYNSQKNRLGLGLIIETHLAEQAAVIGKLYRQYADAIGQESEKGLLESAMGRLSGKVSGTDRFSEELTRYLENLEKSCAICSRIEKNMDRFVGTILYLFFKEPDFRRKFESSKGFCLKHMKSLAEGSKKELNGGKRAEFMKTLLPIQIQHLERIHGEVRHFTEMFDYRNREGDWKNSRDAVPRSIEKICGPCDLQR</sequence>
<dbReference type="InterPro" id="IPR045706">
    <property type="entry name" value="DUF6062"/>
</dbReference>
<dbReference type="RefSeq" id="WP_149677887.1">
    <property type="nucleotide sequence ID" value="NZ_FQZP01000006.1"/>
</dbReference>
<accession>A0A1M6CWY4</accession>
<name>A0A1M6CWY4_9FIRM</name>
<evidence type="ECO:0008006" key="3">
    <source>
        <dbReference type="Google" id="ProtNLM"/>
    </source>
</evidence>
<dbReference type="OrthoDB" id="9810814at2"/>
<dbReference type="Pfam" id="PF19538">
    <property type="entry name" value="DUF6062"/>
    <property type="match status" value="1"/>
</dbReference>
<dbReference type="AlphaFoldDB" id="A0A1M6CWY4"/>
<dbReference type="Proteomes" id="UP000324781">
    <property type="component" value="Unassembled WGS sequence"/>
</dbReference>
<evidence type="ECO:0000313" key="2">
    <source>
        <dbReference type="Proteomes" id="UP000324781"/>
    </source>
</evidence>
<organism evidence="1 2">
    <name type="scientific">Thermoclostridium caenicola</name>
    <dbReference type="NCBI Taxonomy" id="659425"/>
    <lineage>
        <taxon>Bacteria</taxon>
        <taxon>Bacillati</taxon>
        <taxon>Bacillota</taxon>
        <taxon>Clostridia</taxon>
        <taxon>Eubacteriales</taxon>
        <taxon>Oscillospiraceae</taxon>
        <taxon>Thermoclostridium</taxon>
    </lineage>
</organism>
<dbReference type="EMBL" id="FQZP01000006">
    <property type="protein sequence ID" value="SHI65361.1"/>
    <property type="molecule type" value="Genomic_DNA"/>
</dbReference>
<proteinExistence type="predicted"/>
<keyword evidence="2" id="KW-1185">Reference proteome</keyword>